<dbReference type="PROSITE" id="PS00455">
    <property type="entry name" value="AMP_BINDING"/>
    <property type="match status" value="1"/>
</dbReference>
<evidence type="ECO:0000256" key="4">
    <source>
        <dbReference type="ARBA" id="ARBA00022603"/>
    </source>
</evidence>
<dbReference type="Gene3D" id="1.10.1200.10">
    <property type="entry name" value="ACP-like"/>
    <property type="match status" value="2"/>
</dbReference>
<dbReference type="InterPro" id="IPR014030">
    <property type="entry name" value="Ketoacyl_synth_N"/>
</dbReference>
<dbReference type="SUPFAM" id="SSF52151">
    <property type="entry name" value="FabD/lysophospholipase-like"/>
    <property type="match status" value="1"/>
</dbReference>
<dbReference type="SUPFAM" id="SSF52777">
    <property type="entry name" value="CoA-dependent acyltransferases"/>
    <property type="match status" value="2"/>
</dbReference>
<sequence>QIHPPRESDSLIRLASSESSALQPLLSLVWLYMSEVTVGYHPHIHWTKAADWSLAFAALSVIMKLPVTGEPIAIIGTGCHFPGNADTPSKLWDLLCKPRDLLESLDDRFNPAGWHHVNGKHHGHCNVQQSYLLTGKGRHRRFDAQFFGINAVEASTMDPQMRLLLETVYEALESAGQRIESLRGSSTAVYTGMMTNSYKVAMERDPDSMGTYHVSGTSRAMMANRISHFFDWHGPSISSLIAVHQAVAQLRTGQSRVAVAAGSNLLLDPSDYVAMSKLEMLSPDSRSRMWDRSANGYARGEGIAAVILKTLSAAEEDGDHIECVIRETASNQDGRTPGITMPSAAAQTQLIRDCYARARLDLTNTNHRPQYFEAHGTGTPAGDPVEAEAIMRAFFPVDEAAEHNPTCLYVGSVKTVIGHSESTAGLAGLIKTSLALQNSVVPPNLLLDELNPMVATFCKNLRVPTSPIPWPAVHDGFPRRASVNSFGFGGANAHAILESYVPIDRRSIVQPSIMLPFLFSAASETSLVDNLSSMRNHLRSEGSKINMRDLAMTLHSRRSRLLYGVAIAASTADELHQKLKDKCLEAKTSTEVTVGVRASFEGSKDQSQKPKILGIFTGQGAQSARMGAELIETSEFCQRLIEKLEARLAGLPLQDRPSWSLKHELLQHQNKRIDQAVLSQPLCTALQIMQVDLLRAAGVEFSAIVGHSSGEIGAAYCAGMISAEDAICIAYYRGLKSDLENTQAGAMLAVGTSINDAQELCYDEYFQGRVAVAAINSSASVTLSGDRDALDEVKLVFEDEGKFARKLKVNKAYHSSHMLACSVPYANALREIHIQCHKPTTPWFSSVDDGMLMTREQSVRLKADYWNDNMVRPVMFMQAIEEAWKSQGPFHLALELGPHPVLRAPTLQTIQDLSNQEIPYSGVQVRGQNAAECFANTLGHIWTHLGNVDLSNYLKFVDGENEYGIVKGLPSYAWNHAKEYWHESRYMKAFRARREPVHDLLGHITPDSTNEDMRWRNILSPKELPWLKGHALQQQVVFPAAGYAVAAAEAALAMAKTKGLSISLIEILNLVIGKALAFDSNESRVETIISLTDIRQNENTIEALFKYNATSSFKGTTLNLLASARITITVGDSDHSVLPFRGPREPGLSKVDPEDFYGSLLSLDYQYTGDFKALSRLERRLGHATGHITNTPSKLIIHPAVLDAAFQSVLLAHSAPNSGGIWSLHVPKHIRAIRLNTTLCNTHNEQESLFSFDCTMPPGASSLEGDIDIFANINGAQHAMIQVEALLCVPFSVPLPRDDRSIFATMKWDVATPDAFQFTDDGKPTEEQLQLAHLLDRMALVYLRRLDNVPKDDPARYGPYEHYFRFASHTLSIAMEGKLPLWSRDWERDSSESLVELCKPYSDFEDLKLLKAFGENIVEIATGQTQAIEIGMEDEILSNIYERGLGFQQHIKILAQVVKQIIHRYPYMNILEVGAGTGGATRKIFEEIDGKFSSYTYTDISAGFFEGAKQKFASRAHRMIFKTLDISKNPEQQGFQARSFDLIVAFAVLHASKYFTTPCPLIISNLLNNPNIAVAPSLADTLGNVRYLLKPGGFLVVLELQPDNVARVGTVFGALPGWWVGSHEGRTQSPCVSLADWDDLLRCTGFSGCDSVSSSKIDPVMPMSVFVSQAVDSRVEFLREPLMAPTSLFENMAVTANEELILLGGDSFKTRRALSQLKVLLRRHWGPNIVQARSLTDLMPLNITPSTTVLSLVELDSPVLDNPGNRNWEALKSLLQTAGTILWVTSGRRAENPYANMIVGLLRAARQEIPTLSFQAFDAEVESDTIDIQDVAETLLRLKAGVMWQRRDGADSLLMTTEPELVREKGGKLVIPRLVPNLELNERYNSKRRQIINLVRPNGGNLALSGPSEEQHISLREMPQAETVMDPMVKVTHSFRSAIRVSTSSFAYLVLGRSRQSGAQVVALVSHHASLVVPLDGLSSPVSVPPGNEAVFLALLAYRLVAISFLEAQSKGMTVVIYGLEGPFSAVLQDEAMQREIKVVSITTSKMKAGSTWITIHPKASDRAIRALIPKNVAVLIDLHAETSPESLGTRLRAQLPKHCLYHSSRSSFVFASESEIQVSQVPSIRTQFEKSIQRCTSLPANFSFHVPTISLKEFSGGNRGLPQSVIDWTHPVEGLDVRVRPADTHVQFSESKTYWLAGLSGGLGLLLCEWMVRHGAKYIAISSRNPSIEMLWLERMRASGVVVNAFSCDITDKIAVSDIYVKITSAMPAIGGVCQGAMVLEDKPIRDMSLESLLKVTRPKVEGSLHLDHLFQPQGPNLDFFIFFSSAGSLLGRPGQSNYAAANMFMTALAEQRRRRGQVASVMHIGPVFGVGYINQQGLDSGSKSTSILKSMFPLSEEDFCQHFAEAVIAGRSTSRSKPLEVVTGVRKFESAEDGGVLMSHYTQFQNEAAVDLRTQKSKTSLKAQLAEARERTQVAQIISEALLLKLGTLFQIDLSQLQPAELKRTRLDEMGIDSLMAVEIRSWFFKSFQVNIPVLKILGGAVIADLIDTAVDGIPQFLVPGLDVGTSDAPPGGQNPLQEEKHEASPAQRQSTLMNNSTHQKPAEIQLSELSLQTFEPHTHPRVPSPDALVTFEADHSELLDMSHEGEVDIPSFGDSDSRSTQTQAFTPLIDDKCDYFADPSVTLITNKDVETSQLLMPVTPFTTKSCQLSFGQSLFWFSTAFSNSPTNLNLTGTFRLNGAIDVEKMKRAVMALGQQHESLRTCFRVHDGLPSQVIMNTSTLNLEHYLIRHENELQSYIDSIHNGVYEIHAGKIIRLALVSISADHHFFIIGVHHLAMDGQSFFPLMKDMLLHYSNKHEGMTAMQYPDFSESQRVAYASGNFSAGLAFWKSELADMPPFLPILRTSSLTSRPMLQVYGNRHVELRIGGDTKALVHTVCRRNRTTPFHFYLAVVRVLLYRYTGSEHFSIGIGDANRNEERLMGSIGDFVNLLPLTFRTNASQHFDDVLRDTRSKAYSGLAYSHVPFQLLLDELRVARTATAPPIFQAFVDYRLARGEKMTWGDCQLELLSFQTSKMAYDIAVDIIDNADGDCRFEFIVRDDIYTQEDVQQLADSYALLCEAFASQPHRTLGQAEIFEETQLKESLEMGRGPVHQADASWLTVIHRVDIMARTYPHSTAVISANGTVATYDEVVRSRVDSIVADLQDSGITTGSRIGVLQESTADWISSIIAIMRIGATYLPLDVGVPWARLSAIIQDCKPQAVLVDQYTKQNVHKLEFDKAKVINVSESHRQGHWTPILAAPNVISMIIYTSGSSGTPKGIELTHQGMRSWLEPCGTLYNLRPGGEVVLQQSSQGFDMSLMQIFTALCFGNSVCLVPQKFRGDARAISELMVRHCVTHTYGTPSEYLSWLKYGSSKALKGSSWKTALVGGEPLTTSVLQEFAAMRKDDLHFYHMYGTTEATFCAAVMELKYREEVQLPGSRPRIYPAGVALPNYRLYVLDDEKKPLPAGIQGEIYIGGAGVAKGYLGNPRLTEQTFVSDPFATSDDLARGWAMMQRTGDLGRWSRENHRAIIVEGRISGDTMVKLRGFRVDLREVEAAMLQSGGGGMLSSCIVSVRQNSSNGSEFLVAHVVFIGHEPQKDDQLNKSRVEQLYSELELPFYMRPALIIALDAIPITSSGKLDRNAVAALVLPKFDVIDITRDYTPIEQRLKCLWERVLSRNLSRTQGGITQETDFFHIGGTSLLLLELRQEVRNEFQVDLELVDLFQASVLSSMARRIEGQVIVPAALDWDEETELPTTVAETDSGMLQKTDHFSCTKVVVLTGGTGYLGKALTEALAMNPTVKEIHCIGVRNIQSRNDLKSLSKVTLHEGDLTQHQMGLSQSVIDDLFSRADLIIHNGADVSYLKTYQSMRQSNFLTTKDLVGWSMPRMIPFHYISTAGLGNLTKGSVLTETSVASTPPPRDGSMGYTACKWASERFLERLVERHPQWPICIHRPTLISRDDIPELDGMHNILGYARKLRAVPMSQGVARGVVNVVRLETVVKGVLACALPEGRDEHERGSGGNHHHCPNRVHIVNHIGKLDLPLGNMRKWALKRTSDGDVDFSYEDFDEIPMEEWIRRASQVGMHPAMPSLLSTFSRDGEVEFPTIVKG</sequence>
<dbReference type="Gene3D" id="3.30.559.30">
    <property type="entry name" value="Nonribosomal peptide synthetase, condensation domain"/>
    <property type="match status" value="1"/>
</dbReference>
<evidence type="ECO:0000259" key="13">
    <source>
        <dbReference type="PROSITE" id="PS52004"/>
    </source>
</evidence>
<evidence type="ECO:0000256" key="8">
    <source>
        <dbReference type="ARBA" id="ARBA00023268"/>
    </source>
</evidence>
<dbReference type="InterPro" id="IPR001227">
    <property type="entry name" value="Ac_transferase_dom_sf"/>
</dbReference>
<evidence type="ECO:0000256" key="1">
    <source>
        <dbReference type="ARBA" id="ARBA00022450"/>
    </source>
</evidence>
<dbReference type="InterPro" id="IPR020806">
    <property type="entry name" value="PKS_PP-bd"/>
</dbReference>
<dbReference type="PANTHER" id="PTHR43775">
    <property type="entry name" value="FATTY ACID SYNTHASE"/>
    <property type="match status" value="1"/>
</dbReference>
<dbReference type="InterPro" id="IPR006162">
    <property type="entry name" value="Ppantetheine_attach_site"/>
</dbReference>
<dbReference type="Proteomes" id="UP000028045">
    <property type="component" value="Unassembled WGS sequence"/>
</dbReference>
<keyword evidence="7" id="KW-0560">Oxidoreductase</keyword>
<proteinExistence type="inferred from homology"/>
<dbReference type="InterPro" id="IPR009081">
    <property type="entry name" value="PP-bd_ACP"/>
</dbReference>
<dbReference type="SUPFAM" id="SSF47336">
    <property type="entry name" value="ACP-like"/>
    <property type="match status" value="2"/>
</dbReference>
<dbReference type="InterPro" id="IPR029063">
    <property type="entry name" value="SAM-dependent_MTases_sf"/>
</dbReference>
<feature type="region of interest" description="Disordered" evidence="11">
    <location>
        <begin position="2567"/>
        <end position="2603"/>
    </location>
</feature>
<dbReference type="CDD" id="cd19532">
    <property type="entry name" value="C_PKS-NRPS"/>
    <property type="match status" value="1"/>
</dbReference>
<dbReference type="EMBL" id="KL648054">
    <property type="protein sequence ID" value="KEY72628.1"/>
    <property type="molecule type" value="Genomic_DNA"/>
</dbReference>
<keyword evidence="16" id="KW-1185">Reference proteome</keyword>
<dbReference type="InterPro" id="IPR016039">
    <property type="entry name" value="Thiolase-like"/>
</dbReference>
<dbReference type="PROSITE" id="PS52019">
    <property type="entry name" value="PKS_MFAS_DH"/>
    <property type="match status" value="1"/>
</dbReference>
<dbReference type="InterPro" id="IPR000873">
    <property type="entry name" value="AMP-dep_synth/lig_dom"/>
</dbReference>
<dbReference type="InterPro" id="IPR013120">
    <property type="entry name" value="FAR_NAD-bd"/>
</dbReference>
<dbReference type="PROSITE" id="PS52004">
    <property type="entry name" value="KS3_2"/>
    <property type="match status" value="1"/>
</dbReference>
<dbReference type="Pfam" id="PF08242">
    <property type="entry name" value="Methyltransf_12"/>
    <property type="match status" value="1"/>
</dbReference>
<comment type="similarity">
    <text evidence="9">In the C-terminal section; belongs to the NRP synthetase family.</text>
</comment>
<dbReference type="Pfam" id="PF00109">
    <property type="entry name" value="ketoacyl-synt"/>
    <property type="match status" value="1"/>
</dbReference>
<keyword evidence="1" id="KW-0596">Phosphopantetheine</keyword>
<dbReference type="Pfam" id="PF00668">
    <property type="entry name" value="Condensation"/>
    <property type="match status" value="1"/>
</dbReference>
<evidence type="ECO:0000256" key="3">
    <source>
        <dbReference type="ARBA" id="ARBA00022598"/>
    </source>
</evidence>
<dbReference type="Pfam" id="PF00501">
    <property type="entry name" value="AMP-binding"/>
    <property type="match status" value="1"/>
</dbReference>
<dbReference type="GO" id="GO:0016491">
    <property type="term" value="F:oxidoreductase activity"/>
    <property type="evidence" value="ECO:0007669"/>
    <property type="project" value="UniProtKB-KW"/>
</dbReference>
<evidence type="ECO:0008006" key="17">
    <source>
        <dbReference type="Google" id="ProtNLM"/>
    </source>
</evidence>
<dbReference type="Pfam" id="PF21089">
    <property type="entry name" value="PKS_DH_N"/>
    <property type="match status" value="1"/>
</dbReference>
<dbReference type="PROSITE" id="PS00012">
    <property type="entry name" value="PHOSPHOPANTETHEINE"/>
    <property type="match status" value="1"/>
</dbReference>
<dbReference type="SMART" id="SM00827">
    <property type="entry name" value="PKS_AT"/>
    <property type="match status" value="1"/>
</dbReference>
<feature type="region of interest" description="N-terminal hotdog fold" evidence="10">
    <location>
        <begin position="998"/>
        <end position="1133"/>
    </location>
</feature>
<dbReference type="InterPro" id="IPR020807">
    <property type="entry name" value="PKS_DH"/>
</dbReference>
<dbReference type="PROSITE" id="PS50075">
    <property type="entry name" value="CARRIER"/>
    <property type="match status" value="2"/>
</dbReference>
<organism evidence="15 16">
    <name type="scientific">Stachybotrys chartarum (strain CBS 109288 / IBT 7711)</name>
    <name type="common">Toxic black mold</name>
    <name type="synonym">Stilbospora chartarum</name>
    <dbReference type="NCBI Taxonomy" id="1280523"/>
    <lineage>
        <taxon>Eukaryota</taxon>
        <taxon>Fungi</taxon>
        <taxon>Dikarya</taxon>
        <taxon>Ascomycota</taxon>
        <taxon>Pezizomycotina</taxon>
        <taxon>Sordariomycetes</taxon>
        <taxon>Hypocreomycetidae</taxon>
        <taxon>Hypocreales</taxon>
        <taxon>Stachybotryaceae</taxon>
        <taxon>Stachybotrys</taxon>
    </lineage>
</organism>
<keyword evidence="5" id="KW-0808">Transferase</keyword>
<dbReference type="Pfam" id="PF14765">
    <property type="entry name" value="PS-DH"/>
    <property type="match status" value="1"/>
</dbReference>
<feature type="domain" description="PKS/mFAS DH" evidence="14">
    <location>
        <begin position="998"/>
        <end position="1297"/>
    </location>
</feature>
<dbReference type="InterPro" id="IPR042099">
    <property type="entry name" value="ANL_N_sf"/>
</dbReference>
<dbReference type="InterPro" id="IPR020845">
    <property type="entry name" value="AMP-binding_CS"/>
</dbReference>
<evidence type="ECO:0000256" key="5">
    <source>
        <dbReference type="ARBA" id="ARBA00022679"/>
    </source>
</evidence>
<dbReference type="InterPro" id="IPR014031">
    <property type="entry name" value="Ketoacyl_synth_C"/>
</dbReference>
<dbReference type="InterPro" id="IPR036291">
    <property type="entry name" value="NAD(P)-bd_dom_sf"/>
</dbReference>
<dbReference type="HOGENOM" id="CLU_000022_37_2_1"/>
<dbReference type="InterPro" id="IPR001242">
    <property type="entry name" value="Condensation_dom"/>
</dbReference>
<dbReference type="Pfam" id="PF00550">
    <property type="entry name" value="PP-binding"/>
    <property type="match status" value="1"/>
</dbReference>
<reference evidence="15 16" key="1">
    <citation type="journal article" date="2014" name="BMC Genomics">
        <title>Comparative genome sequencing reveals chemotype-specific gene clusters in the toxigenic black mold Stachybotrys.</title>
        <authorList>
            <person name="Semeiks J."/>
            <person name="Borek D."/>
            <person name="Otwinowski Z."/>
            <person name="Grishin N.V."/>
        </authorList>
    </citation>
    <scope>NUCLEOTIDE SEQUENCE [LARGE SCALE GENOMIC DNA]</scope>
    <source>
        <strain evidence="16">CBS 109288 / IBT 7711</strain>
    </source>
</reference>
<dbReference type="GO" id="GO:0008168">
    <property type="term" value="F:methyltransferase activity"/>
    <property type="evidence" value="ECO:0007669"/>
    <property type="project" value="UniProtKB-KW"/>
</dbReference>
<feature type="domain" description="Ketosynthase family 3 (KS3)" evidence="13">
    <location>
        <begin position="69"/>
        <end position="499"/>
    </location>
</feature>
<dbReference type="GO" id="GO:0031177">
    <property type="term" value="F:phosphopantetheine binding"/>
    <property type="evidence" value="ECO:0007669"/>
    <property type="project" value="InterPro"/>
</dbReference>
<keyword evidence="6" id="KW-0677">Repeat</keyword>
<dbReference type="InterPro" id="IPR049551">
    <property type="entry name" value="PKS_DH_C"/>
</dbReference>
<evidence type="ECO:0000259" key="12">
    <source>
        <dbReference type="PROSITE" id="PS50075"/>
    </source>
</evidence>
<dbReference type="GO" id="GO:0004312">
    <property type="term" value="F:fatty acid synthase activity"/>
    <property type="evidence" value="ECO:0007669"/>
    <property type="project" value="TreeGrafter"/>
</dbReference>
<dbReference type="InterPro" id="IPR049900">
    <property type="entry name" value="PKS_mFAS_DH"/>
</dbReference>
<dbReference type="Pfam" id="PF07993">
    <property type="entry name" value="NAD_binding_4"/>
    <property type="match status" value="1"/>
</dbReference>
<dbReference type="InterPro" id="IPR014043">
    <property type="entry name" value="Acyl_transferase_dom"/>
</dbReference>
<dbReference type="GO" id="GO:0006633">
    <property type="term" value="P:fatty acid biosynthetic process"/>
    <property type="evidence" value="ECO:0007669"/>
    <property type="project" value="TreeGrafter"/>
</dbReference>
<dbReference type="Gene3D" id="3.40.50.720">
    <property type="entry name" value="NAD(P)-binding Rossmann-like Domain"/>
    <property type="match status" value="2"/>
</dbReference>
<dbReference type="Pfam" id="PF16197">
    <property type="entry name" value="KAsynt_C_assoc"/>
    <property type="match status" value="1"/>
</dbReference>
<gene>
    <name evidence="15" type="ORF">S7711_06263</name>
</gene>
<dbReference type="InterPro" id="IPR045851">
    <property type="entry name" value="AMP-bd_C_sf"/>
</dbReference>
<dbReference type="CDD" id="cd00833">
    <property type="entry name" value="PKS"/>
    <property type="match status" value="1"/>
</dbReference>
<dbReference type="InterPro" id="IPR057326">
    <property type="entry name" value="KR_dom"/>
</dbReference>
<feature type="domain" description="Carrier" evidence="12">
    <location>
        <begin position="2482"/>
        <end position="2556"/>
    </location>
</feature>
<dbReference type="GO" id="GO:0032259">
    <property type="term" value="P:methylation"/>
    <property type="evidence" value="ECO:0007669"/>
    <property type="project" value="UniProtKB-KW"/>
</dbReference>
<evidence type="ECO:0000256" key="2">
    <source>
        <dbReference type="ARBA" id="ARBA00022553"/>
    </source>
</evidence>
<feature type="region of interest" description="C-terminal hotdog fold" evidence="10">
    <location>
        <begin position="1148"/>
        <end position="1297"/>
    </location>
</feature>
<feature type="active site" description="Proton donor; for dehydratase activity" evidence="10">
    <location>
        <position position="1203"/>
    </location>
</feature>
<dbReference type="Pfam" id="PF02801">
    <property type="entry name" value="Ketoacyl-synt_C"/>
    <property type="match status" value="1"/>
</dbReference>
<evidence type="ECO:0000256" key="6">
    <source>
        <dbReference type="ARBA" id="ARBA00022737"/>
    </source>
</evidence>
<keyword evidence="3" id="KW-0436">Ligase</keyword>
<evidence type="ECO:0000256" key="9">
    <source>
        <dbReference type="ARBA" id="ARBA00029443"/>
    </source>
</evidence>
<evidence type="ECO:0000256" key="11">
    <source>
        <dbReference type="SAM" id="MobiDB-lite"/>
    </source>
</evidence>
<keyword evidence="4" id="KW-0489">Methyltransferase</keyword>
<dbReference type="InterPro" id="IPR013217">
    <property type="entry name" value="Methyltransf_12"/>
</dbReference>
<dbReference type="SUPFAM" id="SSF53901">
    <property type="entry name" value="Thiolase-like"/>
    <property type="match status" value="1"/>
</dbReference>
<dbReference type="InterPro" id="IPR023213">
    <property type="entry name" value="CAT-like_dom_sf"/>
</dbReference>
<protein>
    <recommendedName>
        <fullName evidence="17">Carrier domain-containing protein</fullName>
    </recommendedName>
</protein>
<dbReference type="SMART" id="SM00822">
    <property type="entry name" value="PKS_KR"/>
    <property type="match status" value="1"/>
</dbReference>
<dbReference type="CDD" id="cd02440">
    <property type="entry name" value="AdoMet_MTases"/>
    <property type="match status" value="1"/>
</dbReference>
<dbReference type="Pfam" id="PF08659">
    <property type="entry name" value="KR"/>
    <property type="match status" value="1"/>
</dbReference>
<dbReference type="SUPFAM" id="SSF56801">
    <property type="entry name" value="Acetyl-CoA synthetase-like"/>
    <property type="match status" value="1"/>
</dbReference>
<feature type="active site" description="Proton acceptor; for dehydratase activity" evidence="10">
    <location>
        <position position="1030"/>
    </location>
</feature>
<dbReference type="InterPro" id="IPR013968">
    <property type="entry name" value="PKS_KR"/>
</dbReference>
<dbReference type="GO" id="GO:0009403">
    <property type="term" value="P:toxin biosynthetic process"/>
    <property type="evidence" value="ECO:0007669"/>
    <property type="project" value="UniProtKB-ARBA"/>
</dbReference>
<evidence type="ECO:0000259" key="14">
    <source>
        <dbReference type="PROSITE" id="PS52019"/>
    </source>
</evidence>
<dbReference type="InterPro" id="IPR050091">
    <property type="entry name" value="PKS_NRPS_Biosynth_Enz"/>
</dbReference>
<keyword evidence="2" id="KW-0597">Phosphoprotein</keyword>
<dbReference type="Gene3D" id="3.40.366.10">
    <property type="entry name" value="Malonyl-Coenzyme A Acyl Carrier Protein, domain 2"/>
    <property type="match status" value="1"/>
</dbReference>
<feature type="domain" description="Carrier" evidence="12">
    <location>
        <begin position="3700"/>
        <end position="3781"/>
    </location>
</feature>
<dbReference type="SUPFAM" id="SSF51735">
    <property type="entry name" value="NAD(P)-binding Rossmann-fold domains"/>
    <property type="match status" value="2"/>
</dbReference>
<evidence type="ECO:0000313" key="15">
    <source>
        <dbReference type="EMBL" id="KEY72628.1"/>
    </source>
</evidence>
<dbReference type="InterPro" id="IPR049552">
    <property type="entry name" value="PKS_DH_N"/>
</dbReference>
<dbReference type="CDD" id="cd05930">
    <property type="entry name" value="A_NRPS"/>
    <property type="match status" value="1"/>
</dbReference>
<dbReference type="SUPFAM" id="SSF55048">
    <property type="entry name" value="Probable ACP-binding domain of malonyl-CoA ACP transacylase"/>
    <property type="match status" value="1"/>
</dbReference>
<dbReference type="Gene3D" id="3.30.559.10">
    <property type="entry name" value="Chloramphenicol acetyltransferase-like domain"/>
    <property type="match status" value="1"/>
</dbReference>
<dbReference type="GO" id="GO:0016874">
    <property type="term" value="F:ligase activity"/>
    <property type="evidence" value="ECO:0007669"/>
    <property type="project" value="UniProtKB-KW"/>
</dbReference>
<dbReference type="SMART" id="SM00823">
    <property type="entry name" value="PKS_PP"/>
    <property type="match status" value="2"/>
</dbReference>
<accession>A0A084B4Z9</accession>
<dbReference type="Gene3D" id="3.40.50.150">
    <property type="entry name" value="Vaccinia Virus protein VP39"/>
    <property type="match status" value="1"/>
</dbReference>
<evidence type="ECO:0000256" key="7">
    <source>
        <dbReference type="ARBA" id="ARBA00023002"/>
    </source>
</evidence>
<dbReference type="InterPro" id="IPR032821">
    <property type="entry name" value="PKS_assoc"/>
</dbReference>
<dbReference type="Gene3D" id="3.40.47.10">
    <property type="match status" value="1"/>
</dbReference>
<dbReference type="Pfam" id="PF00698">
    <property type="entry name" value="Acyl_transf_1"/>
    <property type="match status" value="1"/>
</dbReference>
<evidence type="ECO:0000256" key="10">
    <source>
        <dbReference type="PROSITE-ProRule" id="PRU01363"/>
    </source>
</evidence>
<dbReference type="SUPFAM" id="SSF53335">
    <property type="entry name" value="S-adenosyl-L-methionine-dependent methyltransferases"/>
    <property type="match status" value="1"/>
</dbReference>
<dbReference type="Gene3D" id="3.10.129.110">
    <property type="entry name" value="Polyketide synthase dehydratase"/>
    <property type="match status" value="1"/>
</dbReference>
<feature type="compositionally biased region" description="Polar residues" evidence="11">
    <location>
        <begin position="2589"/>
        <end position="2602"/>
    </location>
</feature>
<dbReference type="Gene3D" id="3.40.50.12780">
    <property type="entry name" value="N-terminal domain of ligase-like"/>
    <property type="match status" value="1"/>
</dbReference>
<keyword evidence="8" id="KW-0511">Multifunctional enzyme</keyword>
<dbReference type="InterPro" id="IPR016035">
    <property type="entry name" value="Acyl_Trfase/lysoPLipase"/>
</dbReference>
<name>A0A084B4Z9_STACB</name>
<dbReference type="Gene3D" id="3.30.300.30">
    <property type="match status" value="1"/>
</dbReference>
<feature type="non-terminal residue" evidence="15">
    <location>
        <position position="1"/>
    </location>
</feature>
<dbReference type="InterPro" id="IPR036736">
    <property type="entry name" value="ACP-like_sf"/>
</dbReference>
<dbReference type="OrthoDB" id="329835at2759"/>
<dbReference type="Pfam" id="PF23297">
    <property type="entry name" value="ACP_SdgA_C"/>
    <property type="match status" value="1"/>
</dbReference>
<dbReference type="SMART" id="SM00825">
    <property type="entry name" value="PKS_KS"/>
    <property type="match status" value="1"/>
</dbReference>
<dbReference type="InterPro" id="IPR016036">
    <property type="entry name" value="Malonyl_transacylase_ACP-bd"/>
</dbReference>
<dbReference type="PANTHER" id="PTHR43775:SF20">
    <property type="entry name" value="HYBRID PKS-NRPS SYNTHETASE APDA"/>
    <property type="match status" value="1"/>
</dbReference>
<dbReference type="SMART" id="SM00826">
    <property type="entry name" value="PKS_DH"/>
    <property type="match status" value="1"/>
</dbReference>
<dbReference type="InterPro" id="IPR042104">
    <property type="entry name" value="PKS_dehydratase_sf"/>
</dbReference>
<dbReference type="InterPro" id="IPR020841">
    <property type="entry name" value="PKS_Beta-ketoAc_synthase_dom"/>
</dbReference>
<evidence type="ECO:0000313" key="16">
    <source>
        <dbReference type="Proteomes" id="UP000028045"/>
    </source>
</evidence>